<evidence type="ECO:0000313" key="1">
    <source>
        <dbReference type="EMBL" id="GGM72994.1"/>
    </source>
</evidence>
<accession>A0A917X5W9</accession>
<protein>
    <submittedName>
        <fullName evidence="1">Uncharacterized protein</fullName>
    </submittedName>
</protein>
<reference evidence="1" key="2">
    <citation type="submission" date="2020-09" db="EMBL/GenBank/DDBJ databases">
        <authorList>
            <person name="Sun Q."/>
            <person name="Ohkuma M."/>
        </authorList>
    </citation>
    <scope>NUCLEOTIDE SEQUENCE</scope>
    <source>
        <strain evidence="1">JCM 19831</strain>
    </source>
</reference>
<proteinExistence type="predicted"/>
<organism evidence="1 2">
    <name type="scientific">Dactylosporangium sucinum</name>
    <dbReference type="NCBI Taxonomy" id="1424081"/>
    <lineage>
        <taxon>Bacteria</taxon>
        <taxon>Bacillati</taxon>
        <taxon>Actinomycetota</taxon>
        <taxon>Actinomycetes</taxon>
        <taxon>Micromonosporales</taxon>
        <taxon>Micromonosporaceae</taxon>
        <taxon>Dactylosporangium</taxon>
    </lineage>
</organism>
<evidence type="ECO:0000313" key="2">
    <source>
        <dbReference type="Proteomes" id="UP000642070"/>
    </source>
</evidence>
<dbReference type="Proteomes" id="UP000642070">
    <property type="component" value="Unassembled WGS sequence"/>
</dbReference>
<comment type="caution">
    <text evidence="1">The sequence shown here is derived from an EMBL/GenBank/DDBJ whole genome shotgun (WGS) entry which is preliminary data.</text>
</comment>
<name>A0A917X5W9_9ACTN</name>
<dbReference type="AlphaFoldDB" id="A0A917X5W9"/>
<dbReference type="RefSeq" id="WP_190256051.1">
    <property type="nucleotide sequence ID" value="NZ_BMPI01000065.1"/>
</dbReference>
<gene>
    <name evidence="1" type="ORF">GCM10007977_088280</name>
</gene>
<reference evidence="1" key="1">
    <citation type="journal article" date="2014" name="Int. J. Syst. Evol. Microbiol.">
        <title>Complete genome sequence of Corynebacterium casei LMG S-19264T (=DSM 44701T), isolated from a smear-ripened cheese.</title>
        <authorList>
            <consortium name="US DOE Joint Genome Institute (JGI-PGF)"/>
            <person name="Walter F."/>
            <person name="Albersmeier A."/>
            <person name="Kalinowski J."/>
            <person name="Ruckert C."/>
        </authorList>
    </citation>
    <scope>NUCLEOTIDE SEQUENCE</scope>
    <source>
        <strain evidence="1">JCM 19831</strain>
    </source>
</reference>
<keyword evidence="2" id="KW-1185">Reference proteome</keyword>
<sequence length="138" mass="15268">MSYETQRKTWTTIDVGVTVLAFAASAERIVTVARGADDRTLQVGRFQVGQPAETQFAAVRPGLSWLAINSYHVRGFSIGEFIDTGMWQLDACRDAATWIPLGGKRFMRYGGQVCGGDVPQPPNRSWRSFGFKVFDQGC</sequence>
<dbReference type="EMBL" id="BMPI01000065">
    <property type="protein sequence ID" value="GGM72994.1"/>
    <property type="molecule type" value="Genomic_DNA"/>
</dbReference>